<name>A0A212CI73_CEREH</name>
<dbReference type="Proteomes" id="UP000242450">
    <property type="component" value="Chromosome 19"/>
</dbReference>
<protein>
    <submittedName>
        <fullName evidence="5">Uncharacterized protein</fullName>
    </submittedName>
</protein>
<comment type="caution">
    <text evidence="5">The sequence shown here is derived from an EMBL/GenBank/DDBJ whole genome shotgun (WGS) entry which is preliminary data.</text>
</comment>
<dbReference type="GO" id="GO:0005856">
    <property type="term" value="C:cytoskeleton"/>
    <property type="evidence" value="ECO:0007669"/>
    <property type="project" value="UniProtKB-SubCell"/>
</dbReference>
<dbReference type="OrthoDB" id="2096280at2759"/>
<keyword evidence="3" id="KW-0677">Repeat</keyword>
<evidence type="ECO:0000313" key="6">
    <source>
        <dbReference type="Proteomes" id="UP000242450"/>
    </source>
</evidence>
<gene>
    <name evidence="5" type="ORF">Celaphus_00012918</name>
</gene>
<organism evidence="5 6">
    <name type="scientific">Cervus elaphus hippelaphus</name>
    <name type="common">European red deer</name>
    <dbReference type="NCBI Taxonomy" id="46360"/>
    <lineage>
        <taxon>Eukaryota</taxon>
        <taxon>Metazoa</taxon>
        <taxon>Chordata</taxon>
        <taxon>Craniata</taxon>
        <taxon>Vertebrata</taxon>
        <taxon>Euteleostomi</taxon>
        <taxon>Mammalia</taxon>
        <taxon>Eutheria</taxon>
        <taxon>Laurasiatheria</taxon>
        <taxon>Artiodactyla</taxon>
        <taxon>Ruminantia</taxon>
        <taxon>Pecora</taxon>
        <taxon>Cervidae</taxon>
        <taxon>Cervinae</taxon>
        <taxon>Cervus</taxon>
    </lineage>
</organism>
<evidence type="ECO:0000256" key="2">
    <source>
        <dbReference type="ARBA" id="ARBA00022490"/>
    </source>
</evidence>
<proteinExistence type="predicted"/>
<reference evidence="5 6" key="1">
    <citation type="journal article" date="2018" name="Mol. Genet. Genomics">
        <title>The red deer Cervus elaphus genome CerEla1.0: sequencing, annotating, genes, and chromosomes.</title>
        <authorList>
            <person name="Bana N.A."/>
            <person name="Nyiri A."/>
            <person name="Nagy J."/>
            <person name="Frank K."/>
            <person name="Nagy T."/>
            <person name="Steger V."/>
            <person name="Schiller M."/>
            <person name="Lakatos P."/>
            <person name="Sugar L."/>
            <person name="Horn P."/>
            <person name="Barta E."/>
            <person name="Orosz L."/>
        </authorList>
    </citation>
    <scope>NUCLEOTIDE SEQUENCE [LARGE SCALE GENOMIC DNA]</scope>
    <source>
        <strain evidence="5">Hungarian</strain>
    </source>
</reference>
<comment type="subcellular location">
    <subcellularLocation>
        <location evidence="1">Cytoplasm</location>
        <location evidence="1">Cytoskeleton</location>
    </subcellularLocation>
</comment>
<dbReference type="PANTHER" id="PTHR12086:SF12">
    <property type="entry name" value="EF-HAND DOMAIN-CONTAINING FAMILY MEMBER B"/>
    <property type="match status" value="1"/>
</dbReference>
<evidence type="ECO:0000256" key="4">
    <source>
        <dbReference type="ARBA" id="ARBA00023212"/>
    </source>
</evidence>
<evidence type="ECO:0000256" key="3">
    <source>
        <dbReference type="ARBA" id="ARBA00022737"/>
    </source>
</evidence>
<evidence type="ECO:0000256" key="1">
    <source>
        <dbReference type="ARBA" id="ARBA00004245"/>
    </source>
</evidence>
<keyword evidence="6" id="KW-1185">Reference proteome</keyword>
<dbReference type="InterPro" id="IPR040193">
    <property type="entry name" value="EFHC1/EFHC2/EFHB"/>
</dbReference>
<dbReference type="PANTHER" id="PTHR12086">
    <property type="entry name" value="EF-HAND DOMAIN C-TERMINAL CONTAINING PROTEIN"/>
    <property type="match status" value="1"/>
</dbReference>
<dbReference type="EMBL" id="MKHE01000019">
    <property type="protein sequence ID" value="OWK05709.1"/>
    <property type="molecule type" value="Genomic_DNA"/>
</dbReference>
<dbReference type="AlphaFoldDB" id="A0A212CI73"/>
<sequence>MLFTSKGKMHKWSVSEIISPNLLPALNEKIQAPVGKSECGKVNGAKVLINPQPITTFQQKMKDKKESVYFSNRRAPLGKSHDQTPGLPKGLDLLNTTFGTAIVREMSARDMVNPPKPYKEVFEAAQAGHDLYIVSHNDYFVAVLLKSEVFPFLFLGEAKNRKYNPSSFHRFNLYGIPTPHFNDGRNMAKTLHWLHELQM</sequence>
<keyword evidence="2" id="KW-0963">Cytoplasm</keyword>
<accession>A0A212CI73</accession>
<keyword evidence="4" id="KW-0206">Cytoskeleton</keyword>
<evidence type="ECO:0000313" key="5">
    <source>
        <dbReference type="EMBL" id="OWK05709.1"/>
    </source>
</evidence>